<evidence type="ECO:0000313" key="9">
    <source>
        <dbReference type="EMBL" id="MFB9311483.1"/>
    </source>
</evidence>
<dbReference type="InterPro" id="IPR013325">
    <property type="entry name" value="RNA_pol_sigma_r2"/>
</dbReference>
<feature type="domain" description="RNA polymerase sigma factor 70 region 4 type 2" evidence="8">
    <location>
        <begin position="135"/>
        <end position="185"/>
    </location>
</feature>
<evidence type="ECO:0000256" key="4">
    <source>
        <dbReference type="ARBA" id="ARBA00023125"/>
    </source>
</evidence>
<reference evidence="9 10" key="1">
    <citation type="submission" date="2024-09" db="EMBL/GenBank/DDBJ databases">
        <authorList>
            <person name="Sun Q."/>
            <person name="Mori K."/>
        </authorList>
    </citation>
    <scope>NUCLEOTIDE SEQUENCE [LARGE SCALE GENOMIC DNA]</scope>
    <source>
        <strain evidence="9 10">JCM 9626</strain>
    </source>
</reference>
<dbReference type="InterPro" id="IPR013249">
    <property type="entry name" value="RNA_pol_sigma70_r4_t2"/>
</dbReference>
<evidence type="ECO:0000256" key="6">
    <source>
        <dbReference type="SAM" id="MobiDB-lite"/>
    </source>
</evidence>
<dbReference type="InterPro" id="IPR013324">
    <property type="entry name" value="RNA_pol_sigma_r3/r4-like"/>
</dbReference>
<evidence type="ECO:0000256" key="5">
    <source>
        <dbReference type="ARBA" id="ARBA00023163"/>
    </source>
</evidence>
<dbReference type="CDD" id="cd06171">
    <property type="entry name" value="Sigma70_r4"/>
    <property type="match status" value="1"/>
</dbReference>
<evidence type="ECO:0000259" key="8">
    <source>
        <dbReference type="Pfam" id="PF08281"/>
    </source>
</evidence>
<keyword evidence="2" id="KW-0805">Transcription regulation</keyword>
<sequence>MEALMHQQQDDDLGPDPSTGANDNRTDGPTRSATSSASSFDTWVDQHVASLRGFALVVCGNPSDADDALQEALVRAYIRWVWISRTHDPLRYVRRMIANAHISAWRKHRRRESPISDVFVLVEDTASRATSTGGIAELLSQLTPKQRLVVALRYLDDLSFTEIAKTLRMPESTVRSHHARALKTLQTSPWESKQ</sequence>
<dbReference type="Gene3D" id="1.10.1740.10">
    <property type="match status" value="1"/>
</dbReference>
<dbReference type="InterPro" id="IPR007627">
    <property type="entry name" value="RNA_pol_sigma70_r2"/>
</dbReference>
<dbReference type="Pfam" id="PF04542">
    <property type="entry name" value="Sigma70_r2"/>
    <property type="match status" value="1"/>
</dbReference>
<evidence type="ECO:0000256" key="2">
    <source>
        <dbReference type="ARBA" id="ARBA00023015"/>
    </source>
</evidence>
<comment type="similarity">
    <text evidence="1">Belongs to the sigma-70 factor family. ECF subfamily.</text>
</comment>
<keyword evidence="5" id="KW-0804">Transcription</keyword>
<evidence type="ECO:0000256" key="3">
    <source>
        <dbReference type="ARBA" id="ARBA00023082"/>
    </source>
</evidence>
<feature type="domain" description="RNA polymerase sigma-70 region 2" evidence="7">
    <location>
        <begin position="44"/>
        <end position="111"/>
    </location>
</feature>
<dbReference type="Gene3D" id="1.10.10.10">
    <property type="entry name" value="Winged helix-like DNA-binding domain superfamily/Winged helix DNA-binding domain"/>
    <property type="match status" value="1"/>
</dbReference>
<evidence type="ECO:0000313" key="10">
    <source>
        <dbReference type="Proteomes" id="UP001589750"/>
    </source>
</evidence>
<dbReference type="InterPro" id="IPR014284">
    <property type="entry name" value="RNA_pol_sigma-70_dom"/>
</dbReference>
<dbReference type="Pfam" id="PF08281">
    <property type="entry name" value="Sigma70_r4_2"/>
    <property type="match status" value="1"/>
</dbReference>
<proteinExistence type="inferred from homology"/>
<dbReference type="SUPFAM" id="SSF88659">
    <property type="entry name" value="Sigma3 and sigma4 domains of RNA polymerase sigma factors"/>
    <property type="match status" value="1"/>
</dbReference>
<dbReference type="NCBIfam" id="TIGR02937">
    <property type="entry name" value="sigma70-ECF"/>
    <property type="match status" value="1"/>
</dbReference>
<dbReference type="InterPro" id="IPR039425">
    <property type="entry name" value="RNA_pol_sigma-70-like"/>
</dbReference>
<protein>
    <submittedName>
        <fullName evidence="9">RNA polymerase sigma factor</fullName>
    </submittedName>
</protein>
<evidence type="ECO:0000256" key="1">
    <source>
        <dbReference type="ARBA" id="ARBA00010641"/>
    </source>
</evidence>
<dbReference type="PANTHER" id="PTHR43133:SF50">
    <property type="entry name" value="ECF RNA POLYMERASE SIGMA FACTOR SIGM"/>
    <property type="match status" value="1"/>
</dbReference>
<dbReference type="InterPro" id="IPR036388">
    <property type="entry name" value="WH-like_DNA-bd_sf"/>
</dbReference>
<keyword evidence="4" id="KW-0238">DNA-binding</keyword>
<keyword evidence="3" id="KW-0731">Sigma factor</keyword>
<feature type="compositionally biased region" description="Polar residues" evidence="6">
    <location>
        <begin position="19"/>
        <end position="38"/>
    </location>
</feature>
<evidence type="ECO:0000259" key="7">
    <source>
        <dbReference type="Pfam" id="PF04542"/>
    </source>
</evidence>
<organism evidence="9 10">
    <name type="scientific">Nocardioides plantarum</name>
    <dbReference type="NCBI Taxonomy" id="29299"/>
    <lineage>
        <taxon>Bacteria</taxon>
        <taxon>Bacillati</taxon>
        <taxon>Actinomycetota</taxon>
        <taxon>Actinomycetes</taxon>
        <taxon>Propionibacteriales</taxon>
        <taxon>Nocardioidaceae</taxon>
        <taxon>Nocardioides</taxon>
    </lineage>
</organism>
<dbReference type="RefSeq" id="WP_140008749.1">
    <property type="nucleotide sequence ID" value="NZ_JBHMDG010000001.1"/>
</dbReference>
<keyword evidence="10" id="KW-1185">Reference proteome</keyword>
<dbReference type="EMBL" id="JBHMDG010000001">
    <property type="protein sequence ID" value="MFB9311483.1"/>
    <property type="molecule type" value="Genomic_DNA"/>
</dbReference>
<dbReference type="Proteomes" id="UP001589750">
    <property type="component" value="Unassembled WGS sequence"/>
</dbReference>
<accession>A0ABV5K3Z9</accession>
<name>A0ABV5K3Z9_9ACTN</name>
<feature type="region of interest" description="Disordered" evidence="6">
    <location>
        <begin position="1"/>
        <end position="38"/>
    </location>
</feature>
<dbReference type="SUPFAM" id="SSF88946">
    <property type="entry name" value="Sigma2 domain of RNA polymerase sigma factors"/>
    <property type="match status" value="1"/>
</dbReference>
<gene>
    <name evidence="9" type="ORF">ACFFRI_00380</name>
</gene>
<dbReference type="PANTHER" id="PTHR43133">
    <property type="entry name" value="RNA POLYMERASE ECF-TYPE SIGMA FACTO"/>
    <property type="match status" value="1"/>
</dbReference>
<comment type="caution">
    <text evidence="9">The sequence shown here is derived from an EMBL/GenBank/DDBJ whole genome shotgun (WGS) entry which is preliminary data.</text>
</comment>